<keyword evidence="1" id="KW-0732">Signal</keyword>
<dbReference type="AlphaFoldDB" id="A0A956RNE1"/>
<sequence>MRSRTKRPTPISNPLHRLARTAGVALLLILSAAPGFAQGTAFTYQGQLQQDGSPAQGPYDLLFRLFDSQTDGSQLGSSTCADGIPVSAGTFTVTLDFGQQFAAPTTRYLEISVRAHSGTGCGDPTGFVPLNPRQPITPTPVALHAQSAFALDAADGSPQNAVIVDADGKVGIGTTVPQAKVHIAGSSEGVRVEGSAIGASNTAYITFADAGGTLIGYVGDGSTGDNAIYLSSYNGDVHLYTLFGAALTAKSNGNVGIGTTTPNAKLDVRGDIRLGSTGQYYAAKSNRNDHMLRGTVNTNGTIGSGTGFSVSHTAGSGIYVINWSTPWATAPTLVASSIAVARKAHVIQSQTTFTTVGSSNETNTPMDGGFTFIAMGE</sequence>
<protein>
    <submittedName>
        <fullName evidence="2">Uncharacterized protein</fullName>
    </submittedName>
</protein>
<name>A0A956RNE1_UNCEI</name>
<reference evidence="2" key="1">
    <citation type="submission" date="2020-04" db="EMBL/GenBank/DDBJ databases">
        <authorList>
            <person name="Zhang T."/>
        </authorList>
    </citation>
    <scope>NUCLEOTIDE SEQUENCE</scope>
    <source>
        <strain evidence="2">HKST-UBA01</strain>
    </source>
</reference>
<evidence type="ECO:0000313" key="2">
    <source>
        <dbReference type="EMBL" id="MCA9726610.1"/>
    </source>
</evidence>
<accession>A0A956RNE1</accession>
<feature type="chain" id="PRO_5038016490" evidence="1">
    <location>
        <begin position="38"/>
        <end position="377"/>
    </location>
</feature>
<evidence type="ECO:0000313" key="3">
    <source>
        <dbReference type="Proteomes" id="UP000697710"/>
    </source>
</evidence>
<proteinExistence type="predicted"/>
<dbReference type="Proteomes" id="UP000697710">
    <property type="component" value="Unassembled WGS sequence"/>
</dbReference>
<organism evidence="2 3">
    <name type="scientific">Eiseniibacteriota bacterium</name>
    <dbReference type="NCBI Taxonomy" id="2212470"/>
    <lineage>
        <taxon>Bacteria</taxon>
        <taxon>Candidatus Eiseniibacteriota</taxon>
    </lineage>
</organism>
<evidence type="ECO:0000256" key="1">
    <source>
        <dbReference type="SAM" id="SignalP"/>
    </source>
</evidence>
<dbReference type="EMBL" id="JAGQHR010000048">
    <property type="protein sequence ID" value="MCA9726610.1"/>
    <property type="molecule type" value="Genomic_DNA"/>
</dbReference>
<feature type="signal peptide" evidence="1">
    <location>
        <begin position="1"/>
        <end position="37"/>
    </location>
</feature>
<reference evidence="2" key="2">
    <citation type="journal article" date="2021" name="Microbiome">
        <title>Successional dynamics and alternative stable states in a saline activated sludge microbial community over 9 years.</title>
        <authorList>
            <person name="Wang Y."/>
            <person name="Ye J."/>
            <person name="Ju F."/>
            <person name="Liu L."/>
            <person name="Boyd J.A."/>
            <person name="Deng Y."/>
            <person name="Parks D.H."/>
            <person name="Jiang X."/>
            <person name="Yin X."/>
            <person name="Woodcroft B.J."/>
            <person name="Tyson G.W."/>
            <person name="Hugenholtz P."/>
            <person name="Polz M.F."/>
            <person name="Zhang T."/>
        </authorList>
    </citation>
    <scope>NUCLEOTIDE SEQUENCE</scope>
    <source>
        <strain evidence="2">HKST-UBA01</strain>
    </source>
</reference>
<gene>
    <name evidence="2" type="ORF">KC729_02940</name>
</gene>
<comment type="caution">
    <text evidence="2">The sequence shown here is derived from an EMBL/GenBank/DDBJ whole genome shotgun (WGS) entry which is preliminary data.</text>
</comment>